<accession>A0A7D6CN25</accession>
<feature type="region of interest" description="Disordered" evidence="1">
    <location>
        <begin position="1"/>
        <end position="26"/>
    </location>
</feature>
<dbReference type="OrthoDB" id="187103at2157"/>
<dbReference type="InterPro" id="IPR058284">
    <property type="entry name" value="DUF7978"/>
</dbReference>
<gene>
    <name evidence="4" type="ORF">HYG81_10165</name>
</gene>
<keyword evidence="5" id="KW-1185">Reference proteome</keyword>
<feature type="transmembrane region" description="Helical" evidence="2">
    <location>
        <begin position="228"/>
        <end position="248"/>
    </location>
</feature>
<feature type="transmembrane region" description="Helical" evidence="2">
    <location>
        <begin position="127"/>
        <end position="145"/>
    </location>
</feature>
<evidence type="ECO:0000256" key="1">
    <source>
        <dbReference type="SAM" id="MobiDB-lite"/>
    </source>
</evidence>
<dbReference type="EMBL" id="CP059154">
    <property type="protein sequence ID" value="QLK24489.1"/>
    <property type="molecule type" value="Genomic_DNA"/>
</dbReference>
<dbReference type="GeneID" id="56143572"/>
<reference evidence="4 5" key="1">
    <citation type="submission" date="2020-07" db="EMBL/GenBank/DDBJ databases">
        <title>Natrinema (YPL30) sp. nov. and Haloterrigena xxxxxx (YPL8) sp. nov., isolated from a salt mine.</title>
        <authorList>
            <person name="Cui H."/>
        </authorList>
    </citation>
    <scope>NUCLEOTIDE SEQUENCE [LARGE SCALE GENOMIC DNA]</scope>
    <source>
        <strain evidence="4 5">YPL13</strain>
    </source>
</reference>
<feature type="transmembrane region" description="Helical" evidence="2">
    <location>
        <begin position="34"/>
        <end position="54"/>
    </location>
</feature>
<dbReference type="KEGG" id="nay:HYG81_10165"/>
<dbReference type="RefSeq" id="WP_180839572.1">
    <property type="nucleotide sequence ID" value="NZ_CP059154.1"/>
</dbReference>
<keyword evidence="2" id="KW-0812">Transmembrane</keyword>
<dbReference type="AlphaFoldDB" id="A0A7D6CN25"/>
<evidence type="ECO:0000259" key="3">
    <source>
        <dbReference type="Pfam" id="PF25933"/>
    </source>
</evidence>
<dbReference type="Pfam" id="PF25933">
    <property type="entry name" value="DUF7978"/>
    <property type="match status" value="1"/>
</dbReference>
<keyword evidence="2" id="KW-1133">Transmembrane helix</keyword>
<keyword evidence="2" id="KW-0472">Membrane</keyword>
<name>A0A7D6CN25_9EURY</name>
<sequence>MSDGKQLDYETDESTEEQRVSRDDESELPIKEGAVFGAIAVLATYLTHLLLTIMTTARISPEAGVVGSGEDASYVVTDMVASWKAAGWSYLSAFGSGFEAEGESAVLSAVPNHGTAFVNGPFGLSDLFLFLVTLGGIVAAGYGIARYTETDTATEAVKTSLTVVPAYLVFAAIAAVMMTHTFTEDPAITAFIGEATGHANAAVGLEVSDIVTENGYSDIAFGPSTSSAILLAGLVVPAILAAIGGVLTKPRDALETVMAKVQ</sequence>
<evidence type="ECO:0000313" key="4">
    <source>
        <dbReference type="EMBL" id="QLK24489.1"/>
    </source>
</evidence>
<evidence type="ECO:0000256" key="2">
    <source>
        <dbReference type="SAM" id="Phobius"/>
    </source>
</evidence>
<dbReference type="Proteomes" id="UP000510869">
    <property type="component" value="Chromosome"/>
</dbReference>
<evidence type="ECO:0000313" key="5">
    <source>
        <dbReference type="Proteomes" id="UP000510869"/>
    </source>
</evidence>
<feature type="domain" description="DUF7978" evidence="3">
    <location>
        <begin position="14"/>
        <end position="249"/>
    </location>
</feature>
<protein>
    <recommendedName>
        <fullName evidence="3">DUF7978 domain-containing protein</fullName>
    </recommendedName>
</protein>
<organism evidence="4 5">
    <name type="scientific">Natrinema zhouii</name>
    <dbReference type="NCBI Taxonomy" id="1710539"/>
    <lineage>
        <taxon>Archaea</taxon>
        <taxon>Methanobacteriati</taxon>
        <taxon>Methanobacteriota</taxon>
        <taxon>Stenosarchaea group</taxon>
        <taxon>Halobacteria</taxon>
        <taxon>Halobacteriales</taxon>
        <taxon>Natrialbaceae</taxon>
        <taxon>Natrinema</taxon>
    </lineage>
</organism>
<feature type="transmembrane region" description="Helical" evidence="2">
    <location>
        <begin position="157"/>
        <end position="178"/>
    </location>
</feature>
<proteinExistence type="predicted"/>